<evidence type="ECO:0000256" key="11">
    <source>
        <dbReference type="PROSITE-ProRule" id="PRU10057"/>
    </source>
</evidence>
<dbReference type="Proteomes" id="UP000000851">
    <property type="component" value="Chromosome"/>
</dbReference>
<keyword evidence="1 12" id="KW-0732">Signal</keyword>
<dbReference type="AlphaFoldDB" id="C7QAK7"/>
<keyword evidence="6 12" id="KW-0326">Glycosidase</keyword>
<reference evidence="13 14" key="1">
    <citation type="journal article" date="2009" name="Stand. Genomic Sci.">
        <title>Complete genome sequence of Catenulispora acidiphila type strain (ID 139908).</title>
        <authorList>
            <person name="Copeland A."/>
            <person name="Lapidus A."/>
            <person name="Glavina Del Rio T."/>
            <person name="Nolan M."/>
            <person name="Lucas S."/>
            <person name="Chen F."/>
            <person name="Tice H."/>
            <person name="Cheng J.F."/>
            <person name="Bruce D."/>
            <person name="Goodwin L."/>
            <person name="Pitluck S."/>
            <person name="Mikhailova N."/>
            <person name="Pati A."/>
            <person name="Ivanova N."/>
            <person name="Mavromatis K."/>
            <person name="Chen A."/>
            <person name="Palaniappan K."/>
            <person name="Chain P."/>
            <person name="Land M."/>
            <person name="Hauser L."/>
            <person name="Chang Y.J."/>
            <person name="Jeffries C.D."/>
            <person name="Chertkov O."/>
            <person name="Brettin T."/>
            <person name="Detter J.C."/>
            <person name="Han C."/>
            <person name="Ali Z."/>
            <person name="Tindall B.J."/>
            <person name="Goker M."/>
            <person name="Bristow J."/>
            <person name="Eisen J.A."/>
            <person name="Markowitz V."/>
            <person name="Hugenholtz P."/>
            <person name="Kyrpides N.C."/>
            <person name="Klenk H.P."/>
        </authorList>
    </citation>
    <scope>NUCLEOTIDE SEQUENCE [LARGE SCALE GENOMIC DNA]</scope>
    <source>
        <strain evidence="14">DSM 44928 / JCM 14897 / NBRC 102108 / NRRL B-24433 / ID139908</strain>
    </source>
</reference>
<dbReference type="RefSeq" id="WP_015792235.1">
    <property type="nucleotide sequence ID" value="NC_013131.1"/>
</dbReference>
<keyword evidence="3 12" id="KW-0136">Cellulose degradation</keyword>
<keyword evidence="2 12" id="KW-0378">Hydrolase</keyword>
<dbReference type="InParanoid" id="C7QAK7"/>
<dbReference type="KEGG" id="cai:Caci_3602"/>
<dbReference type="PRINTS" id="PR00733">
    <property type="entry name" value="GLHYDRLASE6"/>
</dbReference>
<proteinExistence type="inferred from homology"/>
<evidence type="ECO:0000256" key="3">
    <source>
        <dbReference type="ARBA" id="ARBA00023001"/>
    </source>
</evidence>
<keyword evidence="14" id="KW-1185">Reference proteome</keyword>
<evidence type="ECO:0000256" key="12">
    <source>
        <dbReference type="RuleBase" id="RU361186"/>
    </source>
</evidence>
<evidence type="ECO:0000256" key="10">
    <source>
        <dbReference type="PROSITE-ProRule" id="PRU10056"/>
    </source>
</evidence>
<dbReference type="HOGENOM" id="CLU_015488_2_0_11"/>
<feature type="binding site" evidence="9">
    <location>
        <position position="240"/>
    </location>
    <ligand>
        <name>substrate</name>
    </ligand>
</feature>
<dbReference type="SUPFAM" id="SSF51989">
    <property type="entry name" value="Glycosyl hydrolases family 6, cellulases"/>
    <property type="match status" value="1"/>
</dbReference>
<evidence type="ECO:0000313" key="13">
    <source>
        <dbReference type="EMBL" id="ACU72506.1"/>
    </source>
</evidence>
<keyword evidence="5 12" id="KW-0119">Carbohydrate metabolism</keyword>
<dbReference type="OrthoDB" id="309899at2"/>
<gene>
    <name evidence="13" type="ordered locus">Caci_3602</name>
</gene>
<feature type="binding site" evidence="9">
    <location>
        <position position="213"/>
    </location>
    <ligand>
        <name>substrate</name>
    </ligand>
</feature>
<sequence precursor="true">MLSRTARLLLAAGLSASAIALGPVATAATATTAHAPSAGHTLPADTRFAVTPDNEAQRQALTDLQHHDLAGAAAMAKLASWPEATWFTSGTPAQVRDQVRATVRTAAAERAVPVLVAYDIPLRDCSQYSAGGAASDAAYQQWISAFAQGVGSSRAVVIVEPDALANLPSDCNATTDPTGTLTAGRIADIKYAVSALEAQPQTVVYLDAGNSQWHSVGDMAQRLIQAGVAQSQGFFLNVSNYQPTDQTDQYGTWISKCLWFATDGPAWAAGHTDYCASQYYSSAAPNDGAPGDAVSPTDASTWHWTDAWFDQNVGTPPPAQLTHFVVDTSRNGKGAWTPAPGKYTGDPQTWCNPPGRGIGATPTAATGVPLVDADLFIKTIGESDGSCTRSTAGPGDPEYGGTVDPAAGAWWPAQALGLVQDAVPTLTFNPRLLP</sequence>
<dbReference type="STRING" id="479433.Caci_3602"/>
<dbReference type="CAZy" id="GH6">
    <property type="family name" value="Glycoside Hydrolase Family 6"/>
</dbReference>
<evidence type="ECO:0000256" key="9">
    <source>
        <dbReference type="PIRSR" id="PIRSR001100-2"/>
    </source>
</evidence>
<evidence type="ECO:0000256" key="2">
    <source>
        <dbReference type="ARBA" id="ARBA00022801"/>
    </source>
</evidence>
<dbReference type="PROSITE" id="PS00656">
    <property type="entry name" value="GLYCOSYL_HYDROL_F6_2"/>
    <property type="match status" value="1"/>
</dbReference>
<dbReference type="GO" id="GO:0030245">
    <property type="term" value="P:cellulose catabolic process"/>
    <property type="evidence" value="ECO:0007669"/>
    <property type="project" value="UniProtKB-KW"/>
</dbReference>
<dbReference type="EMBL" id="CP001700">
    <property type="protein sequence ID" value="ACU72506.1"/>
    <property type="molecule type" value="Genomic_DNA"/>
</dbReference>
<feature type="binding site" evidence="9">
    <location>
        <position position="378"/>
    </location>
    <ligand>
        <name>substrate</name>
    </ligand>
</feature>
<protein>
    <recommendedName>
        <fullName evidence="12">Glucanase</fullName>
        <ecNumber evidence="12">3.2.1.-</ecNumber>
    </recommendedName>
</protein>
<evidence type="ECO:0000256" key="4">
    <source>
        <dbReference type="ARBA" id="ARBA00023157"/>
    </source>
</evidence>
<organism evidence="13 14">
    <name type="scientific">Catenulispora acidiphila (strain DSM 44928 / JCM 14897 / NBRC 102108 / NRRL B-24433 / ID139908)</name>
    <dbReference type="NCBI Taxonomy" id="479433"/>
    <lineage>
        <taxon>Bacteria</taxon>
        <taxon>Bacillati</taxon>
        <taxon>Actinomycetota</taxon>
        <taxon>Actinomycetes</taxon>
        <taxon>Catenulisporales</taxon>
        <taxon>Catenulisporaceae</taxon>
        <taxon>Catenulispora</taxon>
    </lineage>
</organism>
<evidence type="ECO:0000256" key="5">
    <source>
        <dbReference type="ARBA" id="ARBA00023277"/>
    </source>
</evidence>
<evidence type="ECO:0000256" key="8">
    <source>
        <dbReference type="PIRSR" id="PIRSR001100-1"/>
    </source>
</evidence>
<accession>C7QAK7</accession>
<feature type="binding site" evidence="9">
    <location>
        <position position="350"/>
    </location>
    <ligand>
        <name>substrate</name>
    </ligand>
</feature>
<dbReference type="eggNOG" id="COG5297">
    <property type="taxonomic scope" value="Bacteria"/>
</dbReference>
<dbReference type="PIRSF" id="PIRSF001100">
    <property type="entry name" value="Beta_cellobiohydrolase"/>
    <property type="match status" value="1"/>
</dbReference>
<keyword evidence="4" id="KW-1015">Disulfide bond</keyword>
<dbReference type="PANTHER" id="PTHR34876">
    <property type="match status" value="1"/>
</dbReference>
<dbReference type="InterPro" id="IPR016288">
    <property type="entry name" value="Beta_cellobiohydrolase"/>
</dbReference>
<dbReference type="PROSITE" id="PS00655">
    <property type="entry name" value="GLYCOSYL_HYDROL_F6_1"/>
    <property type="match status" value="1"/>
</dbReference>
<evidence type="ECO:0000256" key="6">
    <source>
        <dbReference type="ARBA" id="ARBA00023295"/>
    </source>
</evidence>
<dbReference type="Pfam" id="PF01341">
    <property type="entry name" value="Glyco_hydro_6"/>
    <property type="match status" value="1"/>
</dbReference>
<dbReference type="Gene3D" id="3.20.20.40">
    <property type="entry name" value="1, 4-beta cellobiohydrolase"/>
    <property type="match status" value="1"/>
</dbReference>
<evidence type="ECO:0000256" key="1">
    <source>
        <dbReference type="ARBA" id="ARBA00022729"/>
    </source>
</evidence>
<dbReference type="EC" id="3.2.1.-" evidence="12"/>
<dbReference type="InterPro" id="IPR001524">
    <property type="entry name" value="Glyco_hydro_6_CS"/>
</dbReference>
<feature type="signal peptide" evidence="12">
    <location>
        <begin position="1"/>
        <end position="20"/>
    </location>
</feature>
<dbReference type="InterPro" id="IPR036434">
    <property type="entry name" value="Beta_cellobiohydrolase_sf"/>
</dbReference>
<feature type="chain" id="PRO_5039748623" description="Glucanase" evidence="12">
    <location>
        <begin position="21"/>
        <end position="434"/>
    </location>
</feature>
<feature type="binding site" evidence="9">
    <location>
        <position position="86"/>
    </location>
    <ligand>
        <name>substrate</name>
    </ligand>
</feature>
<comment type="similarity">
    <text evidence="12">Belongs to the glycosyl hydrolase family 6.</text>
</comment>
<feature type="active site" evidence="10">
    <location>
        <position position="124"/>
    </location>
</feature>
<feature type="binding site" evidence="9">
    <location>
        <position position="382"/>
    </location>
    <ligand>
        <name>substrate</name>
    </ligand>
</feature>
<evidence type="ECO:0000313" key="14">
    <source>
        <dbReference type="Proteomes" id="UP000000851"/>
    </source>
</evidence>
<feature type="active site" description="Proton acceptor" evidence="8">
    <location>
        <position position="384"/>
    </location>
</feature>
<dbReference type="GO" id="GO:0004553">
    <property type="term" value="F:hydrolase activity, hydrolyzing O-glycosyl compounds"/>
    <property type="evidence" value="ECO:0007669"/>
    <property type="project" value="InterPro"/>
</dbReference>
<name>C7QAK7_CATAD</name>
<keyword evidence="7 12" id="KW-0624">Polysaccharide degradation</keyword>
<dbReference type="PANTHER" id="PTHR34876:SF4">
    <property type="entry name" value="1,4-BETA-D-GLUCAN CELLOBIOHYDROLASE C-RELATED"/>
    <property type="match status" value="1"/>
</dbReference>
<evidence type="ECO:0000256" key="7">
    <source>
        <dbReference type="ARBA" id="ARBA00023326"/>
    </source>
</evidence>
<feature type="active site" description="Proton donor" evidence="8 11">
    <location>
        <position position="162"/>
    </location>
</feature>